<evidence type="ECO:0000256" key="1">
    <source>
        <dbReference type="ARBA" id="ARBA00001946"/>
    </source>
</evidence>
<comment type="cofactor">
    <cofactor evidence="1">
        <name>Mg(2+)</name>
        <dbReference type="ChEBI" id="CHEBI:18420"/>
    </cofactor>
</comment>
<sequence>MTKVIINADDFGLSRGVNYGIIDTHLKGIVTSATMMMNAKATKHAISLAKDTPSLKVGVHLVLTWGKPLLDDVPSLVDETGKFKKQMFVYSNPFSIILDDLEREWTAQIEKCLDADLTPSHLDSHHHVHGIKEFYPVIKKLSDKYKLPVRNAGAHFTDIQTLTDVFLDDFYDDGVVESYFERLHERVEDGKSIEVMTHPAYLDQTLKQESSYTMQRIKETKILMEAKSVKQII</sequence>
<keyword evidence="4" id="KW-0460">Magnesium</keyword>
<dbReference type="PANTHER" id="PTHR31609">
    <property type="entry name" value="YDJC DEACETYLASE FAMILY MEMBER"/>
    <property type="match status" value="1"/>
</dbReference>
<dbReference type="GO" id="GO:0036311">
    <property type="term" value="F:chitin disaccharide deacetylase activity"/>
    <property type="evidence" value="ECO:0007669"/>
    <property type="project" value="UniProtKB-EC"/>
</dbReference>
<evidence type="ECO:0000256" key="3">
    <source>
        <dbReference type="ARBA" id="ARBA00022801"/>
    </source>
</evidence>
<dbReference type="RefSeq" id="WP_169189414.1">
    <property type="nucleotide sequence ID" value="NZ_JABBPK010000001.1"/>
</dbReference>
<dbReference type="SUPFAM" id="SSF88713">
    <property type="entry name" value="Glycoside hydrolase/deacetylase"/>
    <property type="match status" value="1"/>
</dbReference>
<keyword evidence="2" id="KW-0479">Metal-binding</keyword>
<comment type="caution">
    <text evidence="6">The sequence shown here is derived from an EMBL/GenBank/DDBJ whole genome shotgun (WGS) entry which is preliminary data.</text>
</comment>
<evidence type="ECO:0000256" key="4">
    <source>
        <dbReference type="ARBA" id="ARBA00022842"/>
    </source>
</evidence>
<evidence type="ECO:0000313" key="7">
    <source>
        <dbReference type="Proteomes" id="UP000588491"/>
    </source>
</evidence>
<keyword evidence="7" id="KW-1185">Reference proteome</keyword>
<dbReference type="GO" id="GO:0000272">
    <property type="term" value="P:polysaccharide catabolic process"/>
    <property type="evidence" value="ECO:0007669"/>
    <property type="project" value="InterPro"/>
</dbReference>
<evidence type="ECO:0000313" key="6">
    <source>
        <dbReference type="EMBL" id="NMO79800.1"/>
    </source>
</evidence>
<dbReference type="InterPro" id="IPR022948">
    <property type="entry name" value="COD_ChbG_bac"/>
</dbReference>
<proteinExistence type="predicted"/>
<reference evidence="6 7" key="1">
    <citation type="submission" date="2020-04" db="EMBL/GenBank/DDBJ databases">
        <title>Bacillus sp. UniB3 isolated from commercial digestive syrup.</title>
        <authorList>
            <person name="Thorat V."/>
            <person name="Kirdat K."/>
            <person name="Tiwarekar B."/>
            <person name="Yadav A."/>
        </authorList>
    </citation>
    <scope>NUCLEOTIDE SEQUENCE [LARGE SCALE GENOMIC DNA]</scope>
    <source>
        <strain evidence="6 7">UniB3</strain>
    </source>
</reference>
<dbReference type="Proteomes" id="UP000588491">
    <property type="component" value="Unassembled WGS sequence"/>
</dbReference>
<dbReference type="EC" id="3.5.1.105" evidence="6"/>
<dbReference type="CDD" id="cd10803">
    <property type="entry name" value="YdjC_EF3048_like"/>
    <property type="match status" value="1"/>
</dbReference>
<evidence type="ECO:0000256" key="2">
    <source>
        <dbReference type="ARBA" id="ARBA00022723"/>
    </source>
</evidence>
<accession>A0A7Y0KDU5</accession>
<dbReference type="GO" id="GO:0046872">
    <property type="term" value="F:metal ion binding"/>
    <property type="evidence" value="ECO:0007669"/>
    <property type="project" value="UniProtKB-KW"/>
</dbReference>
<gene>
    <name evidence="6" type="primary">chbG</name>
    <name evidence="6" type="ORF">HHU08_23015</name>
</gene>
<dbReference type="Pfam" id="PF04794">
    <property type="entry name" value="YdjC"/>
    <property type="match status" value="1"/>
</dbReference>
<dbReference type="EMBL" id="JABBPK010000001">
    <property type="protein sequence ID" value="NMO79800.1"/>
    <property type="molecule type" value="Genomic_DNA"/>
</dbReference>
<dbReference type="GO" id="GO:0019213">
    <property type="term" value="F:deacetylase activity"/>
    <property type="evidence" value="ECO:0007669"/>
    <property type="project" value="TreeGrafter"/>
</dbReference>
<evidence type="ECO:0000256" key="5">
    <source>
        <dbReference type="ARBA" id="ARBA00023277"/>
    </source>
</evidence>
<dbReference type="AlphaFoldDB" id="A0A7Y0KDU5"/>
<name>A0A7Y0KDU5_9BACI</name>
<dbReference type="InterPro" id="IPR011330">
    <property type="entry name" value="Glyco_hydro/deAcase_b/a-brl"/>
</dbReference>
<dbReference type="InterPro" id="IPR006879">
    <property type="entry name" value="YdjC-like"/>
</dbReference>
<keyword evidence="3 6" id="KW-0378">Hydrolase</keyword>
<dbReference type="NCBIfam" id="NF002559">
    <property type="entry name" value="PRK02134.1"/>
    <property type="match status" value="1"/>
</dbReference>
<organism evidence="6 7">
    <name type="scientific">Niallia alba</name>
    <dbReference type="NCBI Taxonomy" id="2729105"/>
    <lineage>
        <taxon>Bacteria</taxon>
        <taxon>Bacillati</taxon>
        <taxon>Bacillota</taxon>
        <taxon>Bacilli</taxon>
        <taxon>Bacillales</taxon>
        <taxon>Bacillaceae</taxon>
        <taxon>Niallia</taxon>
    </lineage>
</organism>
<keyword evidence="5" id="KW-0119">Carbohydrate metabolism</keyword>
<protein>
    <submittedName>
        <fullName evidence="6">Chitin disaccharide deacetylase</fullName>
        <ecNumber evidence="6">3.5.1.105</ecNumber>
    </submittedName>
</protein>
<dbReference type="PANTHER" id="PTHR31609:SF1">
    <property type="entry name" value="CARBOHYDRATE DEACETYLASE"/>
    <property type="match status" value="1"/>
</dbReference>
<dbReference type="Gene3D" id="3.20.20.370">
    <property type="entry name" value="Glycoside hydrolase/deacetylase"/>
    <property type="match status" value="1"/>
</dbReference>